<evidence type="ECO:0000313" key="2">
    <source>
        <dbReference type="EMBL" id="ROT40525.1"/>
    </source>
</evidence>
<dbReference type="PANTHER" id="PTHR47260:SF6">
    <property type="entry name" value="THIOESTERASE DOMAIN-CONTAINING PROTEIN"/>
    <property type="match status" value="1"/>
</dbReference>
<keyword evidence="3" id="KW-1185">Reference proteome</keyword>
<feature type="domain" description="Thioesterase" evidence="1">
    <location>
        <begin position="102"/>
        <end position="181"/>
    </location>
</feature>
<evidence type="ECO:0000313" key="3">
    <source>
        <dbReference type="Proteomes" id="UP000272025"/>
    </source>
</evidence>
<dbReference type="AlphaFoldDB" id="A0A3N2Q1N4"/>
<organism evidence="2 3">
    <name type="scientific">Sodiomyces alkalinus (strain CBS 110278 / VKM F-3762 / F11)</name>
    <name type="common">Alkaliphilic filamentous fungus</name>
    <dbReference type="NCBI Taxonomy" id="1314773"/>
    <lineage>
        <taxon>Eukaryota</taxon>
        <taxon>Fungi</taxon>
        <taxon>Dikarya</taxon>
        <taxon>Ascomycota</taxon>
        <taxon>Pezizomycotina</taxon>
        <taxon>Sordariomycetes</taxon>
        <taxon>Hypocreomycetidae</taxon>
        <taxon>Glomerellales</taxon>
        <taxon>Plectosphaerellaceae</taxon>
        <taxon>Sodiomyces</taxon>
    </lineage>
</organism>
<dbReference type="Pfam" id="PF03061">
    <property type="entry name" value="4HBT"/>
    <property type="match status" value="1"/>
</dbReference>
<proteinExistence type="predicted"/>
<dbReference type="Proteomes" id="UP000272025">
    <property type="component" value="Unassembled WGS sequence"/>
</dbReference>
<dbReference type="PANTHER" id="PTHR47260">
    <property type="entry name" value="UPF0644 PROTEIN PB2B4.06"/>
    <property type="match status" value="1"/>
</dbReference>
<dbReference type="InterPro" id="IPR052061">
    <property type="entry name" value="PTE-AB_protein"/>
</dbReference>
<accession>A0A3N2Q1N4</accession>
<dbReference type="CDD" id="cd03443">
    <property type="entry name" value="PaaI_thioesterase"/>
    <property type="match status" value="1"/>
</dbReference>
<dbReference type="Gene3D" id="3.10.129.10">
    <property type="entry name" value="Hotdog Thioesterase"/>
    <property type="match status" value="1"/>
</dbReference>
<dbReference type="EMBL" id="ML119052">
    <property type="protein sequence ID" value="ROT40525.1"/>
    <property type="molecule type" value="Genomic_DNA"/>
</dbReference>
<dbReference type="RefSeq" id="XP_028468331.1">
    <property type="nucleotide sequence ID" value="XM_028612766.1"/>
</dbReference>
<protein>
    <recommendedName>
        <fullName evidence="1">Thioesterase domain-containing protein</fullName>
    </recommendedName>
</protein>
<evidence type="ECO:0000259" key="1">
    <source>
        <dbReference type="Pfam" id="PF03061"/>
    </source>
</evidence>
<dbReference type="InterPro" id="IPR006683">
    <property type="entry name" value="Thioestr_dom"/>
</dbReference>
<dbReference type="OrthoDB" id="506431at2759"/>
<sequence>MRSHSAITSPDYHHFKSIPWCAAHLEEKGDTLIDVAPGRLSKRNLEDYLFSRTFNTKDTIPAFLAIYDLPPPNTTSSTPSSSSSLLRVLVSLSETLCGFPSTVHGGIVATILDEVTGMFFPINKQRGALPNTPFMTASLLTTFIRPVPGPGTFLCRARIDRIEGRKVFVVGTIEDEAGTVLAKGDALFVAIREKL</sequence>
<reference evidence="2 3" key="1">
    <citation type="journal article" date="2018" name="Mol. Ecol.">
        <title>The obligate alkalophilic soda-lake fungus Sodiomyces alkalinus has shifted to a protein diet.</title>
        <authorList>
            <person name="Grum-Grzhimaylo A.A."/>
            <person name="Falkoski D.L."/>
            <person name="van den Heuvel J."/>
            <person name="Valero-Jimenez C.A."/>
            <person name="Min B."/>
            <person name="Choi I.G."/>
            <person name="Lipzen A."/>
            <person name="Daum C.G."/>
            <person name="Aanen D.K."/>
            <person name="Tsang A."/>
            <person name="Henrissat B."/>
            <person name="Bilanenko E.N."/>
            <person name="de Vries R.P."/>
            <person name="van Kan J.A.L."/>
            <person name="Grigoriev I.V."/>
            <person name="Debets A.J.M."/>
        </authorList>
    </citation>
    <scope>NUCLEOTIDE SEQUENCE [LARGE SCALE GENOMIC DNA]</scope>
    <source>
        <strain evidence="2 3">F11</strain>
    </source>
</reference>
<dbReference type="GeneID" id="39581244"/>
<dbReference type="SUPFAM" id="SSF54637">
    <property type="entry name" value="Thioesterase/thiol ester dehydrase-isomerase"/>
    <property type="match status" value="1"/>
</dbReference>
<dbReference type="InterPro" id="IPR029069">
    <property type="entry name" value="HotDog_dom_sf"/>
</dbReference>
<name>A0A3N2Q1N4_SODAK</name>
<gene>
    <name evidence="2" type="ORF">SODALDRAFT_338290</name>
</gene>